<feature type="transmembrane region" description="Helical" evidence="6">
    <location>
        <begin position="358"/>
        <end position="379"/>
    </location>
</feature>
<feature type="transmembrane region" description="Helical" evidence="6">
    <location>
        <begin position="228"/>
        <end position="249"/>
    </location>
</feature>
<feature type="transmembrane region" description="Helical" evidence="6">
    <location>
        <begin position="385"/>
        <end position="407"/>
    </location>
</feature>
<evidence type="ECO:0000256" key="2">
    <source>
        <dbReference type="ARBA" id="ARBA00007635"/>
    </source>
</evidence>
<dbReference type="EMBL" id="JAVXUP010000001">
    <property type="protein sequence ID" value="KAK3043897.1"/>
    <property type="molecule type" value="Genomic_DNA"/>
</dbReference>
<dbReference type="GO" id="GO:0022857">
    <property type="term" value="F:transmembrane transporter activity"/>
    <property type="evidence" value="ECO:0007669"/>
    <property type="project" value="InterPro"/>
</dbReference>
<keyword evidence="9" id="KW-1185">Reference proteome</keyword>
<feature type="transmembrane region" description="Helical" evidence="6">
    <location>
        <begin position="86"/>
        <end position="106"/>
    </location>
</feature>
<comment type="similarity">
    <text evidence="2">Belongs to the drug/metabolite transporter (DMT) superfamily. Plant drug/metabolite exporter (P-DME) (TC 2.A.7.4) family.</text>
</comment>
<feature type="transmembrane region" description="Helical" evidence="6">
    <location>
        <begin position="118"/>
        <end position="138"/>
    </location>
</feature>
<evidence type="ECO:0000256" key="4">
    <source>
        <dbReference type="ARBA" id="ARBA00022989"/>
    </source>
</evidence>
<feature type="transmembrane region" description="Helical" evidence="6">
    <location>
        <begin position="261"/>
        <end position="281"/>
    </location>
</feature>
<name>A0AA88XC08_9ASTE</name>
<keyword evidence="5 6" id="KW-0472">Membrane</keyword>
<evidence type="ECO:0000256" key="6">
    <source>
        <dbReference type="SAM" id="Phobius"/>
    </source>
</evidence>
<evidence type="ECO:0000256" key="5">
    <source>
        <dbReference type="ARBA" id="ARBA00023136"/>
    </source>
</evidence>
<comment type="subcellular location">
    <subcellularLocation>
        <location evidence="1">Membrane</location>
        <topology evidence="1">Multi-pass membrane protein</topology>
    </subcellularLocation>
</comment>
<sequence>METLQHYRSAVERNKPYIAVIFIQFVYAGMSLLSKAAITKGMNPYVFVAYRQAFATLALAPFAFFLERITMSLNLYYFALNYTSATFATALTNTIPAITFILSVCFRVENICIKERHGAAKVFGSAIGLSGALVIAFVKGPCVSSVIQEQSSDLSTKTYYRGDWIKGSLILLSANITWSLWLIVQVPIIKQYPAKLRLTTLQCFFSCIQSAIWAGAMERHLASWKLGWNLNLLTVAYCGVIVTAITYWLQVWAVEKKGPVFTAMFSPLALVITAVFSALLFKETLHWGSICGAILLVIGLYGVLWGKKKEGKSETNERKSETKGEASLECIKEDRSSQIRKMKTFLDCGMAIDRNKPYIAMIFEQFVYAGMSLLSKAAITEGMNPYVFVVYRQAFAIIALAPFAFFFERSPLNKSF</sequence>
<proteinExistence type="inferred from homology"/>
<accession>A0AA88XC08</accession>
<protein>
    <recommendedName>
        <fullName evidence="7">EamA domain-containing protein</fullName>
    </recommendedName>
</protein>
<evidence type="ECO:0000313" key="9">
    <source>
        <dbReference type="Proteomes" id="UP001188597"/>
    </source>
</evidence>
<dbReference type="Proteomes" id="UP001188597">
    <property type="component" value="Unassembled WGS sequence"/>
</dbReference>
<feature type="transmembrane region" description="Helical" evidence="6">
    <location>
        <begin position="16"/>
        <end position="33"/>
    </location>
</feature>
<dbReference type="Pfam" id="PF00892">
    <property type="entry name" value="EamA"/>
    <property type="match status" value="1"/>
</dbReference>
<gene>
    <name evidence="8" type="ORF">RJ639_000596</name>
</gene>
<keyword evidence="4 6" id="KW-1133">Transmembrane helix</keyword>
<keyword evidence="3 6" id="KW-0812">Transmembrane</keyword>
<evidence type="ECO:0000259" key="7">
    <source>
        <dbReference type="Pfam" id="PF00892"/>
    </source>
</evidence>
<reference evidence="8" key="1">
    <citation type="submission" date="2022-12" db="EMBL/GenBank/DDBJ databases">
        <title>Draft genome assemblies for two species of Escallonia (Escalloniales).</title>
        <authorList>
            <person name="Chanderbali A."/>
            <person name="Dervinis C."/>
            <person name="Anghel I."/>
            <person name="Soltis D."/>
            <person name="Soltis P."/>
            <person name="Zapata F."/>
        </authorList>
    </citation>
    <scope>NUCLEOTIDE SEQUENCE</scope>
    <source>
        <strain evidence="8">UCBG64.0493</strain>
        <tissue evidence="8">Leaf</tissue>
    </source>
</reference>
<organism evidence="8 9">
    <name type="scientific">Escallonia herrerae</name>
    <dbReference type="NCBI Taxonomy" id="1293975"/>
    <lineage>
        <taxon>Eukaryota</taxon>
        <taxon>Viridiplantae</taxon>
        <taxon>Streptophyta</taxon>
        <taxon>Embryophyta</taxon>
        <taxon>Tracheophyta</taxon>
        <taxon>Spermatophyta</taxon>
        <taxon>Magnoliopsida</taxon>
        <taxon>eudicotyledons</taxon>
        <taxon>Gunneridae</taxon>
        <taxon>Pentapetalae</taxon>
        <taxon>asterids</taxon>
        <taxon>campanulids</taxon>
        <taxon>Escalloniales</taxon>
        <taxon>Escalloniaceae</taxon>
        <taxon>Escallonia</taxon>
    </lineage>
</organism>
<feature type="transmembrane region" description="Helical" evidence="6">
    <location>
        <begin position="45"/>
        <end position="66"/>
    </location>
</feature>
<feature type="transmembrane region" description="Helical" evidence="6">
    <location>
        <begin position="164"/>
        <end position="184"/>
    </location>
</feature>
<evidence type="ECO:0000256" key="3">
    <source>
        <dbReference type="ARBA" id="ARBA00022692"/>
    </source>
</evidence>
<dbReference type="AlphaFoldDB" id="A0AA88XC08"/>
<dbReference type="InterPro" id="IPR037185">
    <property type="entry name" value="EmrE-like"/>
</dbReference>
<dbReference type="GO" id="GO:0016020">
    <property type="term" value="C:membrane"/>
    <property type="evidence" value="ECO:0007669"/>
    <property type="project" value="UniProtKB-SubCell"/>
</dbReference>
<dbReference type="InterPro" id="IPR000620">
    <property type="entry name" value="EamA_dom"/>
</dbReference>
<dbReference type="PANTHER" id="PTHR31218">
    <property type="entry name" value="WAT1-RELATED PROTEIN"/>
    <property type="match status" value="1"/>
</dbReference>
<evidence type="ECO:0000256" key="1">
    <source>
        <dbReference type="ARBA" id="ARBA00004141"/>
    </source>
</evidence>
<feature type="transmembrane region" description="Helical" evidence="6">
    <location>
        <begin position="287"/>
        <end position="306"/>
    </location>
</feature>
<dbReference type="InterPro" id="IPR030184">
    <property type="entry name" value="WAT1-related"/>
</dbReference>
<evidence type="ECO:0000313" key="8">
    <source>
        <dbReference type="EMBL" id="KAK3043897.1"/>
    </source>
</evidence>
<dbReference type="SUPFAM" id="SSF103481">
    <property type="entry name" value="Multidrug resistance efflux transporter EmrE"/>
    <property type="match status" value="2"/>
</dbReference>
<feature type="domain" description="EamA" evidence="7">
    <location>
        <begin position="166"/>
        <end position="304"/>
    </location>
</feature>
<dbReference type="Gene3D" id="1.10.3730.20">
    <property type="match status" value="1"/>
</dbReference>
<comment type="caution">
    <text evidence="8">The sequence shown here is derived from an EMBL/GenBank/DDBJ whole genome shotgun (WGS) entry which is preliminary data.</text>
</comment>